<evidence type="ECO:0000256" key="1">
    <source>
        <dbReference type="ARBA" id="ARBA00006484"/>
    </source>
</evidence>
<dbReference type="EMBL" id="LFZO01000176">
    <property type="protein sequence ID" value="KXT11885.1"/>
    <property type="molecule type" value="Genomic_DNA"/>
</dbReference>
<dbReference type="AlphaFoldDB" id="A0A139IBC7"/>
<evidence type="ECO:0000256" key="4">
    <source>
        <dbReference type="SAM" id="MobiDB-lite"/>
    </source>
</evidence>
<organism evidence="5 6">
    <name type="scientific">Pseudocercospora musae</name>
    <dbReference type="NCBI Taxonomy" id="113226"/>
    <lineage>
        <taxon>Eukaryota</taxon>
        <taxon>Fungi</taxon>
        <taxon>Dikarya</taxon>
        <taxon>Ascomycota</taxon>
        <taxon>Pezizomycotina</taxon>
        <taxon>Dothideomycetes</taxon>
        <taxon>Dothideomycetidae</taxon>
        <taxon>Mycosphaerellales</taxon>
        <taxon>Mycosphaerellaceae</taxon>
        <taxon>Pseudocercospora</taxon>
    </lineage>
</organism>
<comment type="similarity">
    <text evidence="1">Belongs to the short-chain dehydrogenases/reductases (SDR) family.</text>
</comment>
<sequence>MSDMNPVACLVPAFSGDYVQEERRAPSRHPIYHFHDLLRHHKSPSRAILEVHSTNWWQRQFFKCAPGQRGQAAQDTQPSAESTAVPRGEPQVVSQRINDPAYTRPHLYFLNMRSQVTNIADVQLTVNMAATYSQFFPPPPTLTESNLASQTGKVFIVTRGATGVDYGLCQILCNAGKVYIAGRSERNANIAIEKIQSPSSPQREVGEVHVLPLDLSNLNTMKPAVSTFTSQETRLDVLFNNAAVSYPPQGPIDAHGNELQLGTNCPLPFESFWTSCIACEFTAKNGLGLRKQDSDMQKVLKAGPQYGYTLRVWDFERYVTQSPRNLKTELTRHFGWIVPWLVGRFAMFGAHTELWCGLSEELDMSDGDGCVVPWGRRYEKPREDISRCSKEREQGGNGVAREFGEWCEEMMRD</sequence>
<dbReference type="STRING" id="113226.A0A139IBC7"/>
<gene>
    <name evidence="5" type="ORF">AC579_5189</name>
</gene>
<dbReference type="PANTHER" id="PTHR24320:SF236">
    <property type="entry name" value="SHORT-CHAIN DEHYDROGENASE-RELATED"/>
    <property type="match status" value="1"/>
</dbReference>
<dbReference type="InterPro" id="IPR036291">
    <property type="entry name" value="NAD(P)-bd_dom_sf"/>
</dbReference>
<feature type="compositionally biased region" description="Polar residues" evidence="4">
    <location>
        <begin position="71"/>
        <end position="82"/>
    </location>
</feature>
<accession>A0A139IBC7</accession>
<keyword evidence="3" id="KW-0560">Oxidoreductase</keyword>
<evidence type="ECO:0000256" key="3">
    <source>
        <dbReference type="ARBA" id="ARBA00023002"/>
    </source>
</evidence>
<evidence type="ECO:0000313" key="5">
    <source>
        <dbReference type="EMBL" id="KXT11885.1"/>
    </source>
</evidence>
<comment type="caution">
    <text evidence="5">The sequence shown here is derived from an EMBL/GenBank/DDBJ whole genome shotgun (WGS) entry which is preliminary data.</text>
</comment>
<keyword evidence="2" id="KW-0521">NADP</keyword>
<dbReference type="SUPFAM" id="SSF51735">
    <property type="entry name" value="NAD(P)-binding Rossmann-fold domains"/>
    <property type="match status" value="1"/>
</dbReference>
<dbReference type="OrthoDB" id="191139at2759"/>
<keyword evidence="6" id="KW-1185">Reference proteome</keyword>
<evidence type="ECO:0000313" key="6">
    <source>
        <dbReference type="Proteomes" id="UP000073492"/>
    </source>
</evidence>
<reference evidence="5 6" key="1">
    <citation type="submission" date="2015-07" db="EMBL/GenBank/DDBJ databases">
        <title>Comparative genomics of the Sigatoka disease complex on banana suggests a link between parallel evolutionary changes in Pseudocercospora fijiensis and Pseudocercospora eumusae and increased virulence on the banana host.</title>
        <authorList>
            <person name="Chang T.-C."/>
            <person name="Salvucci A."/>
            <person name="Crous P.W."/>
            <person name="Stergiopoulos I."/>
        </authorList>
    </citation>
    <scope>NUCLEOTIDE SEQUENCE [LARGE SCALE GENOMIC DNA]</scope>
    <source>
        <strain evidence="5 6">CBS 116634</strain>
    </source>
</reference>
<dbReference type="PANTHER" id="PTHR24320">
    <property type="entry name" value="RETINOL DEHYDROGENASE"/>
    <property type="match status" value="1"/>
</dbReference>
<name>A0A139IBC7_9PEZI</name>
<proteinExistence type="inferred from homology"/>
<dbReference type="GO" id="GO:0016491">
    <property type="term" value="F:oxidoreductase activity"/>
    <property type="evidence" value="ECO:0007669"/>
    <property type="project" value="UniProtKB-KW"/>
</dbReference>
<dbReference type="Gene3D" id="3.40.50.720">
    <property type="entry name" value="NAD(P)-binding Rossmann-like Domain"/>
    <property type="match status" value="1"/>
</dbReference>
<dbReference type="Proteomes" id="UP000073492">
    <property type="component" value="Unassembled WGS sequence"/>
</dbReference>
<protein>
    <submittedName>
        <fullName evidence="5">Uncharacterized protein</fullName>
    </submittedName>
</protein>
<feature type="region of interest" description="Disordered" evidence="4">
    <location>
        <begin position="68"/>
        <end position="92"/>
    </location>
</feature>
<evidence type="ECO:0000256" key="2">
    <source>
        <dbReference type="ARBA" id="ARBA00022857"/>
    </source>
</evidence>